<dbReference type="SUPFAM" id="SSF48452">
    <property type="entry name" value="TPR-like"/>
    <property type="match status" value="1"/>
</dbReference>
<keyword evidence="6 10" id="KW-0812">Transmembrane</keyword>
<keyword evidence="8 10" id="KW-0472">Membrane</keyword>
<dbReference type="AlphaFoldDB" id="A0AA41WED5"/>
<dbReference type="InterPro" id="IPR005254">
    <property type="entry name" value="Heme_biosyn_assoc_TPR_pro"/>
</dbReference>
<keyword evidence="5" id="KW-0997">Cell inner membrane</keyword>
<evidence type="ECO:0000256" key="9">
    <source>
        <dbReference type="ARBA" id="ARBA00023244"/>
    </source>
</evidence>
<evidence type="ECO:0000259" key="11">
    <source>
        <dbReference type="Pfam" id="PF07219"/>
    </source>
</evidence>
<name>A0AA41WED5_9GAMM</name>
<comment type="subcellular location">
    <subcellularLocation>
        <location evidence="2">Cell inner membrane</location>
        <topology evidence="2">Multi-pass membrane protein</topology>
    </subcellularLocation>
</comment>
<evidence type="ECO:0000313" key="13">
    <source>
        <dbReference type="Proteomes" id="UP001165292"/>
    </source>
</evidence>
<evidence type="ECO:0000256" key="2">
    <source>
        <dbReference type="ARBA" id="ARBA00004429"/>
    </source>
</evidence>
<dbReference type="NCBIfam" id="TIGR00540">
    <property type="entry name" value="TPR_hemY_coli"/>
    <property type="match status" value="1"/>
</dbReference>
<comment type="function">
    <text evidence="1">Involved in a late step of protoheme IX synthesis.</text>
</comment>
<dbReference type="InterPro" id="IPR010817">
    <property type="entry name" value="HemY_N"/>
</dbReference>
<evidence type="ECO:0000256" key="1">
    <source>
        <dbReference type="ARBA" id="ARBA00002962"/>
    </source>
</evidence>
<evidence type="ECO:0000313" key="12">
    <source>
        <dbReference type="EMBL" id="MCO7544004.1"/>
    </source>
</evidence>
<sequence>MKRLALVFILLLAVVGFLGWAISRSAGYVLITYDQFRYESSFWVFLALLACVWLLAMAVHWLLGLLQASGALVNPWSRRHRERRLAKASHDGLRELAEGQWSPALAHLRTAAEHDRQPLVHYLGAARAANELGEHEQSDELLRQARERAPEARLAVGLTQAQLQIARGQYVEARDSLVALHDEYPRHSYVLSMLQQLYVQLEDWPALCRLLPELRKQRALPPARLSELELLAWTAALEQAGRVQGPVEGDPTSVLSQRWQTVPNALRSEPLIVRAYADGLSRLGAETKAEEVLLAALKRDFDERLVERYGRVRGREPSRQLSHAEAWLKAHPESAELLLALGRLSLRNELWGKARDYLEASLRMEHRPETCAELARLLAQLGESERSNRLFLEGLGLLDRSSVDRDRLPLAKPKLEA</sequence>
<evidence type="ECO:0000256" key="10">
    <source>
        <dbReference type="SAM" id="Phobius"/>
    </source>
</evidence>
<evidence type="ECO:0000256" key="8">
    <source>
        <dbReference type="ARBA" id="ARBA00023136"/>
    </source>
</evidence>
<dbReference type="Proteomes" id="UP001165292">
    <property type="component" value="Unassembled WGS sequence"/>
</dbReference>
<gene>
    <name evidence="12" type="ORF">NJF43_04450</name>
</gene>
<proteinExistence type="predicted"/>
<dbReference type="GO" id="GO:0006779">
    <property type="term" value="P:porphyrin-containing compound biosynthetic process"/>
    <property type="evidence" value="ECO:0007669"/>
    <property type="project" value="UniProtKB-KW"/>
</dbReference>
<evidence type="ECO:0000256" key="7">
    <source>
        <dbReference type="ARBA" id="ARBA00022989"/>
    </source>
</evidence>
<feature type="domain" description="HemY N-terminal" evidence="11">
    <location>
        <begin position="27"/>
        <end position="133"/>
    </location>
</feature>
<protein>
    <submittedName>
        <fullName evidence="12">Heme biosynthesis protein HemY</fullName>
    </submittedName>
</protein>
<evidence type="ECO:0000256" key="4">
    <source>
        <dbReference type="ARBA" id="ARBA00022475"/>
    </source>
</evidence>
<keyword evidence="9" id="KW-0627">Porphyrin biosynthesis</keyword>
<evidence type="ECO:0000256" key="5">
    <source>
        <dbReference type="ARBA" id="ARBA00022519"/>
    </source>
</evidence>
<dbReference type="InterPro" id="IPR011990">
    <property type="entry name" value="TPR-like_helical_dom_sf"/>
</dbReference>
<accession>A0AA41WED5</accession>
<dbReference type="GO" id="GO:0042168">
    <property type="term" value="P:heme metabolic process"/>
    <property type="evidence" value="ECO:0007669"/>
    <property type="project" value="InterPro"/>
</dbReference>
<organism evidence="12 13">
    <name type="scientific">Stutzerimonas nitrititolerans</name>
    <dbReference type="NCBI Taxonomy" id="2482751"/>
    <lineage>
        <taxon>Bacteria</taxon>
        <taxon>Pseudomonadati</taxon>
        <taxon>Pseudomonadota</taxon>
        <taxon>Gammaproteobacteria</taxon>
        <taxon>Pseudomonadales</taxon>
        <taxon>Pseudomonadaceae</taxon>
        <taxon>Stutzerimonas</taxon>
    </lineage>
</organism>
<comment type="pathway">
    <text evidence="3">Porphyrin-containing compound metabolism; protoheme biosynthesis.</text>
</comment>
<dbReference type="RefSeq" id="WP_253162377.1">
    <property type="nucleotide sequence ID" value="NZ_JAMYBS010000003.1"/>
</dbReference>
<dbReference type="EMBL" id="JAMYBS010000003">
    <property type="protein sequence ID" value="MCO7544004.1"/>
    <property type="molecule type" value="Genomic_DNA"/>
</dbReference>
<reference evidence="12" key="1">
    <citation type="submission" date="2022-06" db="EMBL/GenBank/DDBJ databases">
        <title>Detection of beta-lactamases in bacteria of animal origin.</title>
        <authorList>
            <person name="Mlynarcik P."/>
            <person name="Zdarska V."/>
            <person name="Chudobova H."/>
            <person name="Prochazkova P."/>
            <person name="Hricova K."/>
            <person name="Mezerova K."/>
            <person name="Bardon J."/>
            <person name="Dolejska M."/>
            <person name="Sukkar I."/>
            <person name="Kolar M."/>
        </authorList>
    </citation>
    <scope>NUCLEOTIDE SEQUENCE</scope>
    <source>
        <strain evidence="12">S 300-3</strain>
    </source>
</reference>
<comment type="caution">
    <text evidence="12">The sequence shown here is derived from an EMBL/GenBank/DDBJ whole genome shotgun (WGS) entry which is preliminary data.</text>
</comment>
<feature type="transmembrane region" description="Helical" evidence="10">
    <location>
        <begin position="43"/>
        <end position="73"/>
    </location>
</feature>
<dbReference type="Gene3D" id="1.25.40.10">
    <property type="entry name" value="Tetratricopeptide repeat domain"/>
    <property type="match status" value="2"/>
</dbReference>
<keyword evidence="7 10" id="KW-1133">Transmembrane helix</keyword>
<dbReference type="GO" id="GO:0005886">
    <property type="term" value="C:plasma membrane"/>
    <property type="evidence" value="ECO:0007669"/>
    <property type="project" value="UniProtKB-SubCell"/>
</dbReference>
<evidence type="ECO:0000256" key="6">
    <source>
        <dbReference type="ARBA" id="ARBA00022692"/>
    </source>
</evidence>
<evidence type="ECO:0000256" key="3">
    <source>
        <dbReference type="ARBA" id="ARBA00004744"/>
    </source>
</evidence>
<keyword evidence="4" id="KW-1003">Cell membrane</keyword>
<dbReference type="Pfam" id="PF07219">
    <property type="entry name" value="HemY_N"/>
    <property type="match status" value="1"/>
</dbReference>